<sequence>MSDPQTNVEIEDVLTSIRRLVSESEWTRPAAPLQQQNKASEPVAEATQSEPADKFVLTPALRVVEDTPTESTESVSEDVDENATDLERMIAELEAAVHTEQTSFEPEGDEIEDLAATPLSFASVDMAEVPDADLVETVVEQQLAAPVAEMVAEAMAEEFNTDDEHDVESDDPDLGELDENIDDYLTATPQFDETMLRELVTDIVRSELQGALGERITRNVRKLVRREIYRALSSKTYE</sequence>
<reference evidence="2 3" key="1">
    <citation type="submission" date="2016-12" db="EMBL/GenBank/DDBJ databases">
        <title>The draft genome sequence of HSLHS2.</title>
        <authorList>
            <person name="Hu D."/>
            <person name="Wang L."/>
            <person name="Shao Z."/>
        </authorList>
    </citation>
    <scope>NUCLEOTIDE SEQUENCE [LARGE SCALE GENOMIC DNA]</scope>
    <source>
        <strain evidence="2">MCCC 1A06712</strain>
    </source>
</reference>
<accession>A0A251X1Q6</accession>
<evidence type="ECO:0000313" key="2">
    <source>
        <dbReference type="EMBL" id="OUD10542.1"/>
    </source>
</evidence>
<dbReference type="OrthoDB" id="7875768at2"/>
<feature type="region of interest" description="Disordered" evidence="1">
    <location>
        <begin position="26"/>
        <end position="52"/>
    </location>
</feature>
<evidence type="ECO:0000313" key="3">
    <source>
        <dbReference type="Proteomes" id="UP000194664"/>
    </source>
</evidence>
<proteinExistence type="predicted"/>
<name>A0A251X1Q6_9RHOB</name>
<dbReference type="RefSeq" id="WP_086450190.1">
    <property type="nucleotide sequence ID" value="NZ_MSPP01000001.1"/>
</dbReference>
<gene>
    <name evidence="2" type="ORF">BVC71_03340</name>
</gene>
<protein>
    <submittedName>
        <fullName evidence="2">Uncharacterized protein</fullName>
    </submittedName>
</protein>
<dbReference type="AlphaFoldDB" id="A0A251X1Q6"/>
<dbReference type="EMBL" id="MSPP01000001">
    <property type="protein sequence ID" value="OUD10542.1"/>
    <property type="molecule type" value="Genomic_DNA"/>
</dbReference>
<organism evidence="2 3">
    <name type="scientific">Marivivens niveibacter</name>
    <dbReference type="NCBI Taxonomy" id="1930667"/>
    <lineage>
        <taxon>Bacteria</taxon>
        <taxon>Pseudomonadati</taxon>
        <taxon>Pseudomonadota</taxon>
        <taxon>Alphaproteobacteria</taxon>
        <taxon>Rhodobacterales</taxon>
        <taxon>Paracoccaceae</taxon>
        <taxon>Marivivens group</taxon>
        <taxon>Marivivens</taxon>
    </lineage>
</organism>
<dbReference type="Proteomes" id="UP000194664">
    <property type="component" value="Unassembled WGS sequence"/>
</dbReference>
<keyword evidence="3" id="KW-1185">Reference proteome</keyword>
<evidence type="ECO:0000256" key="1">
    <source>
        <dbReference type="SAM" id="MobiDB-lite"/>
    </source>
</evidence>
<comment type="caution">
    <text evidence="2">The sequence shown here is derived from an EMBL/GenBank/DDBJ whole genome shotgun (WGS) entry which is preliminary data.</text>
</comment>